<evidence type="ECO:0000256" key="5">
    <source>
        <dbReference type="ARBA" id="ARBA00023136"/>
    </source>
</evidence>
<comment type="subcellular location">
    <subcellularLocation>
        <location evidence="1">Cell membrane</location>
        <topology evidence="1">Multi-pass membrane protein</topology>
    </subcellularLocation>
</comment>
<keyword evidence="5 6" id="KW-0472">Membrane</keyword>
<dbReference type="PATRIC" id="fig|1440762.4.peg.2363"/>
<gene>
    <name evidence="8" type="ORF">Y882_13630</name>
</gene>
<evidence type="ECO:0000256" key="2">
    <source>
        <dbReference type="ARBA" id="ARBA00022475"/>
    </source>
</evidence>
<evidence type="ECO:0000256" key="4">
    <source>
        <dbReference type="ARBA" id="ARBA00022989"/>
    </source>
</evidence>
<comment type="caution">
    <text evidence="8">The sequence shown here is derived from an EMBL/GenBank/DDBJ whole genome shotgun (WGS) entry which is preliminary data.</text>
</comment>
<evidence type="ECO:0000256" key="1">
    <source>
        <dbReference type="ARBA" id="ARBA00004651"/>
    </source>
</evidence>
<keyword evidence="2" id="KW-1003">Cell membrane</keyword>
<dbReference type="RefSeq" id="WP_046972426.1">
    <property type="nucleotide sequence ID" value="NZ_JPLA01000037.1"/>
</dbReference>
<evidence type="ECO:0000313" key="9">
    <source>
        <dbReference type="Proteomes" id="UP000035481"/>
    </source>
</evidence>
<dbReference type="OrthoDB" id="9793824at2"/>
<evidence type="ECO:0000256" key="6">
    <source>
        <dbReference type="SAM" id="Phobius"/>
    </source>
</evidence>
<feature type="transmembrane region" description="Helical" evidence="6">
    <location>
        <begin position="57"/>
        <end position="76"/>
    </location>
</feature>
<feature type="transmembrane region" description="Helical" evidence="6">
    <location>
        <begin position="128"/>
        <end position="146"/>
    </location>
</feature>
<evidence type="ECO:0000259" key="7">
    <source>
        <dbReference type="Pfam" id="PF06271"/>
    </source>
</evidence>
<evidence type="ECO:0000256" key="3">
    <source>
        <dbReference type="ARBA" id="ARBA00022692"/>
    </source>
</evidence>
<dbReference type="InterPro" id="IPR010432">
    <property type="entry name" value="RDD"/>
</dbReference>
<evidence type="ECO:0000313" key="8">
    <source>
        <dbReference type="EMBL" id="KLD62964.1"/>
    </source>
</evidence>
<dbReference type="GO" id="GO:0005886">
    <property type="term" value="C:plasma membrane"/>
    <property type="evidence" value="ECO:0007669"/>
    <property type="project" value="UniProtKB-SubCell"/>
</dbReference>
<accession>A0A0G9H183</accession>
<feature type="domain" description="RDD" evidence="7">
    <location>
        <begin position="12"/>
        <end position="158"/>
    </location>
</feature>
<organism evidence="8 9">
    <name type="scientific">Dyella japonica DSM 16301</name>
    <dbReference type="NCBI Taxonomy" id="1440762"/>
    <lineage>
        <taxon>Bacteria</taxon>
        <taxon>Pseudomonadati</taxon>
        <taxon>Pseudomonadota</taxon>
        <taxon>Gammaproteobacteria</taxon>
        <taxon>Lysobacterales</taxon>
        <taxon>Rhodanobacteraceae</taxon>
        <taxon>Dyella</taxon>
    </lineage>
</organism>
<dbReference type="PANTHER" id="PTHR36115">
    <property type="entry name" value="PROLINE-RICH ANTIGEN HOMOLOG-RELATED"/>
    <property type="match status" value="1"/>
</dbReference>
<proteinExistence type="predicted"/>
<name>A0A0G9H183_9GAMM</name>
<protein>
    <submittedName>
        <fullName evidence="8">Transporter</fullName>
    </submittedName>
</protein>
<dbReference type="EMBL" id="JPLA01000037">
    <property type="protein sequence ID" value="KLD62964.1"/>
    <property type="molecule type" value="Genomic_DNA"/>
</dbReference>
<dbReference type="Pfam" id="PF06271">
    <property type="entry name" value="RDD"/>
    <property type="match status" value="1"/>
</dbReference>
<dbReference type="Proteomes" id="UP000035481">
    <property type="component" value="Unassembled WGS sequence"/>
</dbReference>
<dbReference type="STRING" id="1440762.Y882_13630"/>
<sequence>MTSSTAADIYCPLWRRLFALLYDLLAVVAIVMVVGYVCQRVTGGQLISTEGHARIAWWYQPLQALVVSAYFIASWLRGGRTLGMRPWRIRVSNEHGSGITFTQALVRLLVAAAPMGLLVLAPWFGTKAALWAMAVAWIVWFGVAIFDPRRRAFHDVIARTVLRR</sequence>
<reference evidence="8 9" key="1">
    <citation type="journal article" date="2015" name="Antonie Van Leeuwenhoek">
        <title>A phylogenomic and molecular marker based taxonomic framework for the order Xanthomonadales: proposal to transfer the families Algiphilaceae and Solimonadaceae to the order Nevskiales ord. nov. and to create a new family within the order Xanthomonadales, the family Rhodanobacteraceae fam. nov., containing the genus Rhodanobacter and its closest relatives.</title>
        <authorList>
            <person name="Naushad S."/>
            <person name="Adeolu M."/>
            <person name="Wong S."/>
            <person name="Sohail M."/>
            <person name="Schellhorn H.E."/>
            <person name="Gupta R.S."/>
        </authorList>
    </citation>
    <scope>NUCLEOTIDE SEQUENCE [LARGE SCALE GENOMIC DNA]</scope>
    <source>
        <strain evidence="8 9">DSM 16301</strain>
    </source>
</reference>
<keyword evidence="4 6" id="KW-1133">Transmembrane helix</keyword>
<dbReference type="PANTHER" id="PTHR36115:SF10">
    <property type="entry name" value="RDD DOMAIN-CONTAINING PROTEIN"/>
    <property type="match status" value="1"/>
</dbReference>
<dbReference type="AlphaFoldDB" id="A0A0G9H183"/>
<feature type="transmembrane region" description="Helical" evidence="6">
    <location>
        <begin position="17"/>
        <end position="37"/>
    </location>
</feature>
<keyword evidence="3 6" id="KW-0812">Transmembrane</keyword>
<dbReference type="InterPro" id="IPR051791">
    <property type="entry name" value="Pra-immunoreactive"/>
</dbReference>
<feature type="transmembrane region" description="Helical" evidence="6">
    <location>
        <begin position="97"/>
        <end position="122"/>
    </location>
</feature>